<organism evidence="2 3">
    <name type="scientific">Lithohypha guttulata</name>
    <dbReference type="NCBI Taxonomy" id="1690604"/>
    <lineage>
        <taxon>Eukaryota</taxon>
        <taxon>Fungi</taxon>
        <taxon>Dikarya</taxon>
        <taxon>Ascomycota</taxon>
        <taxon>Pezizomycotina</taxon>
        <taxon>Eurotiomycetes</taxon>
        <taxon>Chaetothyriomycetidae</taxon>
        <taxon>Chaetothyriales</taxon>
        <taxon>Trichomeriaceae</taxon>
        <taxon>Lithohypha</taxon>
    </lineage>
</organism>
<gene>
    <name evidence="2" type="ORF">LTR05_004494</name>
</gene>
<dbReference type="Pfam" id="PF13385">
    <property type="entry name" value="Laminin_G_3"/>
    <property type="match status" value="1"/>
</dbReference>
<evidence type="ECO:0000313" key="2">
    <source>
        <dbReference type="EMBL" id="KAK5085214.1"/>
    </source>
</evidence>
<evidence type="ECO:0000313" key="3">
    <source>
        <dbReference type="Proteomes" id="UP001309876"/>
    </source>
</evidence>
<feature type="region of interest" description="Disordered" evidence="1">
    <location>
        <begin position="634"/>
        <end position="671"/>
    </location>
</feature>
<evidence type="ECO:0000256" key="1">
    <source>
        <dbReference type="SAM" id="MobiDB-lite"/>
    </source>
</evidence>
<name>A0AAN7Y5W9_9EURO</name>
<feature type="compositionally biased region" description="Basic and acidic residues" evidence="1">
    <location>
        <begin position="655"/>
        <end position="666"/>
    </location>
</feature>
<dbReference type="Proteomes" id="UP001309876">
    <property type="component" value="Unassembled WGS sequence"/>
</dbReference>
<sequence length="2153" mass="237341">MSDLPNSNERHYTSPAEAFALRRSSDKTSLSFDYSVLDTTAPDTNSSKSGKDKDAGDILDSQRWLENPKVLEFSSELRAVGEEAVPVYVLQAFDRSDRPLKTVETTRADPYRSTSLCLMNPDTSHFEVTSDGKYVYLFRQSRAASDSYLNRFVTTSTIVKPPIDSNLLCDRFTLVGTSLLRTLEVRYRRSRQKRFPLNEKDTLAVRDIDDIPFYEPTFSLRFVKDMQDGRFSVLQTPTMTNGVFKWMIFAYSVKVQDIVCFTTDVAIDGLFDVHGQIYYTCDNEEHEETFSTTPGACSATTDDGRLCENVKTVVVPAPVSSQCSLLFLSHHNQAAQKSVGSETADKQEYENELKLDKPIDLSALPFSEGYTLEAWIRPLSTKGKSDAGESDKASDAVQLPAGSKRELFSLAPGQKQTEVIGKDVVKQQKFINVSINDKNQIFVYIDGADQALAQSEALETGAWHHVAITFASGSPSKLTLIVNGGSSAASTVDLGPTLRPGYLETLISQLDPTKPRFEGNVDEVRLWSLPLKPATVKSQMYTRTCGNEPYLEACWHLDEGKGSDILNCSQNAHHTRITGKSNPESADIIWSMAAAPLLEASGLSQRVIRLKGIDVAGGLHAAVYFEQVTVTQSETASTEPSATQKSTGIAAETLQKSDHKPEEARSKNKHPMKREARVLLCFVAKKASDPGTALATLDFGVMSNGTLADWPAIIECPDVVVTGEKKKYAPIPLIWSDNLGMDLFGGYLNIKAARCGIQAPQVWDSATGTVTIFYQSRSDSDNSVSHSNKGKFSALIYDISRAIKTTSLQSFFPHSNVQVACKLRQADNVNIHVEQSLIAPKTVAVNLTISAKTSRGLVEETWENVPSNINRLADLLSGRISNTKTKVGELAEVLTEVKAENSTESNFKVVLATPLSDNIEAASCIEIEGYLFLVLQSAQAKATELIVAVISQDGAKDEAPDVDSEVMSFPYDHDTMVFRWGQLSANLTSGSAIVSMIPSSRANSKVVNEQDMYVQPGTNFSVPVYKQSPSIASPPPTSALQLKNNNVYSMLSEGVASTASAGLTFETWLKVNEVTESVLVAYTSERRARSEGATAEQQTFVLMIPAWSNSQDGRYDLAANANGIVFSIKDEILKKGQWLHLACSLRNVLALGLSGTSHIDFGNASQFNVQDFSLAFTIQLKEAVGQQQILFTKASSGSDATPIQVEITHDRRLLLVFWAEDEGSSGDAKPKRRTVQSPADDASKLNISHTYKILISRKLETIQRTSGKPRQAQCVTMVAWRADDSKKFEILPHTVKELEDAENSNKSLLAADSAAQACGSVATNEANLYLGGAPWTGNGLHGIIGPVRFYSTKIKVPSTVSELVNLSDTDHKLIANWSFSRNDTTAVYDEASNNDGKLRGNPQWTISPFAPDHQMVVYLNGMLKPLSHADNPRALSTPAGPHQLTLGNTLHGTGQHFRFQYMTNGFQGEFDELRIWETPRTRQNICDAMYAKLSEIPPELAVYLPFDVEQVDELDNDTTGAEILLDNSMNCWHLTPLHEAPINKVVSQAYVGRDAICVRHVHGNMETDDRGADTFSSPSATEYGTMFTDANSSLEGSYKRAYSYIDTNSRWRLDTGFKIGAVSVQWVSQVQTSPTLIGYIEGAPPLPLENYIDEKHAPTSSIKFSNSSSVQYSYGLRKETATDFSMNMTSGIGGKWDVSAGVGVQTEVSSGRIKAGPKTSLDISNAEFKNNFVTMKKHTNLDMKMEVLGPWNENRKAYELPNTGLALVESEVADVFALRLKMRGPVSPLIAYQMRPNPDIPKDCNLIAFEIDPHYTKQGCLNGLHGLDRDPDYPPMAQAPKDASYFKPAEAYALKEKIRRAEEQLAGEHERYSIADKSRKSLPSRAHRNICNSYVWTSDGGTFQETHSTMDFVQHEVGGNNSIRAGIGATLEMEMSVGCFLSSVNVDALSSSYVNVMQTKDQQTEDGFELIAELPQPINIRTKEVGGKMVKRDGAVDTYRWMSFWLEPSVEATDAFFKQVVNPLWLQDTTIPDAAVMRELDSSLKMQTGNARTKAWRLFHRVTYVNRIIPPTSTVPVATVTMKENADSALLADVACNWLMIQRLEPRVRGAKTYKEMALLAEKEVKEQYPTVWADPRVHQQFLDLLAAYIGVK</sequence>
<feature type="compositionally biased region" description="Polar residues" evidence="1">
    <location>
        <begin position="634"/>
        <end position="647"/>
    </location>
</feature>
<dbReference type="SUPFAM" id="SSF49899">
    <property type="entry name" value="Concanavalin A-like lectins/glucanases"/>
    <property type="match status" value="2"/>
</dbReference>
<feature type="compositionally biased region" description="Polar residues" evidence="1">
    <location>
        <begin position="34"/>
        <end position="48"/>
    </location>
</feature>
<dbReference type="EMBL" id="JAVRRJ010000004">
    <property type="protein sequence ID" value="KAK5085214.1"/>
    <property type="molecule type" value="Genomic_DNA"/>
</dbReference>
<dbReference type="InterPro" id="IPR013320">
    <property type="entry name" value="ConA-like_dom_sf"/>
</dbReference>
<evidence type="ECO:0008006" key="4">
    <source>
        <dbReference type="Google" id="ProtNLM"/>
    </source>
</evidence>
<proteinExistence type="predicted"/>
<keyword evidence="3" id="KW-1185">Reference proteome</keyword>
<accession>A0AAN7Y5W9</accession>
<comment type="caution">
    <text evidence="2">The sequence shown here is derived from an EMBL/GenBank/DDBJ whole genome shotgun (WGS) entry which is preliminary data.</text>
</comment>
<protein>
    <recommendedName>
        <fullName evidence="4">LamG-like jellyroll fold domain-containing protein</fullName>
    </recommendedName>
</protein>
<dbReference type="Gene3D" id="2.60.120.200">
    <property type="match status" value="3"/>
</dbReference>
<feature type="region of interest" description="Disordered" evidence="1">
    <location>
        <begin position="34"/>
        <end position="56"/>
    </location>
</feature>
<reference evidence="2 3" key="1">
    <citation type="submission" date="2023-08" db="EMBL/GenBank/DDBJ databases">
        <title>Black Yeasts Isolated from many extreme environments.</title>
        <authorList>
            <person name="Coleine C."/>
            <person name="Stajich J.E."/>
            <person name="Selbmann L."/>
        </authorList>
    </citation>
    <scope>NUCLEOTIDE SEQUENCE [LARGE SCALE GENOMIC DNA]</scope>
    <source>
        <strain evidence="2 3">CCFEE 5910</strain>
    </source>
</reference>